<dbReference type="EMBL" id="KV417306">
    <property type="protein sequence ID" value="KZO92929.1"/>
    <property type="molecule type" value="Genomic_DNA"/>
</dbReference>
<dbReference type="PANTHER" id="PTHR35204:SF1">
    <property type="entry name" value="ENTEROTOXIN"/>
    <property type="match status" value="1"/>
</dbReference>
<dbReference type="AlphaFoldDB" id="A0A167IT21"/>
<dbReference type="Proteomes" id="UP000076738">
    <property type="component" value="Unassembled WGS sequence"/>
</dbReference>
<dbReference type="STRING" id="1330018.A0A167IT21"/>
<name>A0A167IT21_CALVF</name>
<dbReference type="PANTHER" id="PTHR35204">
    <property type="entry name" value="YALI0A21131P"/>
    <property type="match status" value="1"/>
</dbReference>
<feature type="signal peptide" evidence="2">
    <location>
        <begin position="1"/>
        <end position="18"/>
    </location>
</feature>
<reference evidence="3 4" key="1">
    <citation type="journal article" date="2016" name="Mol. Biol. Evol.">
        <title>Comparative Genomics of Early-Diverging Mushroom-Forming Fungi Provides Insights into the Origins of Lignocellulose Decay Capabilities.</title>
        <authorList>
            <person name="Nagy L.G."/>
            <person name="Riley R."/>
            <person name="Tritt A."/>
            <person name="Adam C."/>
            <person name="Daum C."/>
            <person name="Floudas D."/>
            <person name="Sun H."/>
            <person name="Yadav J.S."/>
            <person name="Pangilinan J."/>
            <person name="Larsson K.H."/>
            <person name="Matsuura K."/>
            <person name="Barry K."/>
            <person name="Labutti K."/>
            <person name="Kuo R."/>
            <person name="Ohm R.A."/>
            <person name="Bhattacharya S.S."/>
            <person name="Shirouzu T."/>
            <person name="Yoshinaga Y."/>
            <person name="Martin F.M."/>
            <person name="Grigoriev I.V."/>
            <person name="Hibbett D.S."/>
        </authorList>
    </citation>
    <scope>NUCLEOTIDE SEQUENCE [LARGE SCALE GENOMIC DNA]</scope>
    <source>
        <strain evidence="3 4">TUFC12733</strain>
    </source>
</reference>
<feature type="compositionally biased region" description="Gly residues" evidence="1">
    <location>
        <begin position="576"/>
        <end position="591"/>
    </location>
</feature>
<feature type="region of interest" description="Disordered" evidence="1">
    <location>
        <begin position="576"/>
        <end position="603"/>
    </location>
</feature>
<keyword evidence="2" id="KW-0732">Signal</keyword>
<accession>A0A167IT21</accession>
<evidence type="ECO:0000313" key="4">
    <source>
        <dbReference type="Proteomes" id="UP000076738"/>
    </source>
</evidence>
<feature type="region of interest" description="Disordered" evidence="1">
    <location>
        <begin position="225"/>
        <end position="287"/>
    </location>
</feature>
<protein>
    <submittedName>
        <fullName evidence="3">Uncharacterized protein</fullName>
    </submittedName>
</protein>
<sequence>MIAGFAAVGVLLAGLVSAAQVPLAGPDAHAEASKPWDAPPDADETGHLIFDGVVGLLKHWSNIYHMNGHNVVPAFVTPGTLLFHGRGDAVSPAVPEWLSLDAEHSLIFTNHGNSGHLLTYAATRPLKLLYFDGASAYYRSGTLDTQDVLIYGNVTTGRWNPFGRIIDLCDWGKEFGIDGYLRMEFDFEIMYCNFTNGLEVVSSVNVPPITWSLATDLQLDDHRFPLLTHGEPSDSPVPAEPIPTAGPVPNSAPSDPPRRRPGGPGGPGGPGRGPPIPPDPPEGWQGSLRSTSQVVFEALHAGYWHNFAPLTGIKIDYEGLITFYNPKYMSLVEARRTVDSPSLYRLLNISREDGVMFKSELAHVLTRHGVKGSGIDWGNVMRHIMERHADRLEFLKHLLQSVDQPANTTTPVNLTSVVRETRQQVLTMLAPYLSRSSVPSSRDGATSANRTWLEPAISLCASSYTKYMDVSTFTPQEHILKSATEATAREICRTLGLVWTTTFGAESVASPRTQRALLVEWRTEIERLMGWLDWAVWLKCDPGCSADEICSLDGIWTGIEHPTPHCLSLLHWQRGRGGGPGPGSPSGPGEGGGRREAGWGGRP</sequence>
<proteinExistence type="predicted"/>
<feature type="compositionally biased region" description="Gly residues" evidence="1">
    <location>
        <begin position="262"/>
        <end position="271"/>
    </location>
</feature>
<dbReference type="OrthoDB" id="10261782at2759"/>
<feature type="chain" id="PRO_5007888439" evidence="2">
    <location>
        <begin position="19"/>
        <end position="603"/>
    </location>
</feature>
<evidence type="ECO:0000313" key="3">
    <source>
        <dbReference type="EMBL" id="KZO92929.1"/>
    </source>
</evidence>
<evidence type="ECO:0000256" key="1">
    <source>
        <dbReference type="SAM" id="MobiDB-lite"/>
    </source>
</evidence>
<organism evidence="3 4">
    <name type="scientific">Calocera viscosa (strain TUFC12733)</name>
    <dbReference type="NCBI Taxonomy" id="1330018"/>
    <lineage>
        <taxon>Eukaryota</taxon>
        <taxon>Fungi</taxon>
        <taxon>Dikarya</taxon>
        <taxon>Basidiomycota</taxon>
        <taxon>Agaricomycotina</taxon>
        <taxon>Dacrymycetes</taxon>
        <taxon>Dacrymycetales</taxon>
        <taxon>Dacrymycetaceae</taxon>
        <taxon>Calocera</taxon>
    </lineage>
</organism>
<dbReference type="InterPro" id="IPR038921">
    <property type="entry name" value="YOR389W-like"/>
</dbReference>
<evidence type="ECO:0000256" key="2">
    <source>
        <dbReference type="SAM" id="SignalP"/>
    </source>
</evidence>
<feature type="compositionally biased region" description="Pro residues" evidence="1">
    <location>
        <begin position="272"/>
        <end position="281"/>
    </location>
</feature>
<gene>
    <name evidence="3" type="ORF">CALVIDRAFT_540604</name>
</gene>
<keyword evidence="4" id="KW-1185">Reference proteome</keyword>